<feature type="region of interest" description="Disordered" evidence="1">
    <location>
        <begin position="285"/>
        <end position="457"/>
    </location>
</feature>
<reference evidence="3" key="1">
    <citation type="submission" date="2021-08" db="EMBL/GenBank/DDBJ databases">
        <authorList>
            <person name="Misof B."/>
            <person name="Oliver O."/>
            <person name="Podsiadlowski L."/>
            <person name="Donath A."/>
            <person name="Peters R."/>
            <person name="Mayer C."/>
            <person name="Rust J."/>
            <person name="Gunkel S."/>
            <person name="Lesny P."/>
            <person name="Martin S."/>
            <person name="Oeyen J.P."/>
            <person name="Petersen M."/>
            <person name="Panagiotis P."/>
            <person name="Wilbrandt J."/>
            <person name="Tanja T."/>
        </authorList>
    </citation>
    <scope>NUCLEOTIDE SEQUENCE</scope>
    <source>
        <strain evidence="3">GBR_01_08_01A</strain>
        <tissue evidence="3">Thorax + abdomen</tissue>
    </source>
</reference>
<feature type="compositionally biased region" description="Pro residues" evidence="1">
    <location>
        <begin position="440"/>
        <end position="450"/>
    </location>
</feature>
<name>A0AAD9VM80_9HYME</name>
<keyword evidence="2" id="KW-1133">Transmembrane helix</keyword>
<keyword evidence="4" id="KW-1185">Reference proteome</keyword>
<feature type="transmembrane region" description="Helical" evidence="2">
    <location>
        <begin position="70"/>
        <end position="91"/>
    </location>
</feature>
<evidence type="ECO:0000313" key="3">
    <source>
        <dbReference type="EMBL" id="KAK2578960.1"/>
    </source>
</evidence>
<keyword evidence="2" id="KW-0812">Transmembrane</keyword>
<comment type="caution">
    <text evidence="3">The sequence shown here is derived from an EMBL/GenBank/DDBJ whole genome shotgun (WGS) entry which is preliminary data.</text>
</comment>
<feature type="compositionally biased region" description="Polar residues" evidence="1">
    <location>
        <begin position="373"/>
        <end position="397"/>
    </location>
</feature>
<organism evidence="3 4">
    <name type="scientific">Odynerus spinipes</name>
    <dbReference type="NCBI Taxonomy" id="1348599"/>
    <lineage>
        <taxon>Eukaryota</taxon>
        <taxon>Metazoa</taxon>
        <taxon>Ecdysozoa</taxon>
        <taxon>Arthropoda</taxon>
        <taxon>Hexapoda</taxon>
        <taxon>Insecta</taxon>
        <taxon>Pterygota</taxon>
        <taxon>Neoptera</taxon>
        <taxon>Endopterygota</taxon>
        <taxon>Hymenoptera</taxon>
        <taxon>Apocrita</taxon>
        <taxon>Aculeata</taxon>
        <taxon>Vespoidea</taxon>
        <taxon>Vespidae</taxon>
        <taxon>Eumeninae</taxon>
        <taxon>Odynerus</taxon>
    </lineage>
</organism>
<dbReference type="AlphaFoldDB" id="A0AAD9VM80"/>
<dbReference type="Proteomes" id="UP001258017">
    <property type="component" value="Unassembled WGS sequence"/>
</dbReference>
<evidence type="ECO:0000256" key="1">
    <source>
        <dbReference type="SAM" id="MobiDB-lite"/>
    </source>
</evidence>
<reference evidence="3" key="2">
    <citation type="journal article" date="2023" name="Commun. Biol.">
        <title>Intrasexual cuticular hydrocarbon dimorphism in a wasp sheds light on hydrocarbon biosynthesis genes in Hymenoptera.</title>
        <authorList>
            <person name="Moris V.C."/>
            <person name="Podsiadlowski L."/>
            <person name="Martin S."/>
            <person name="Oeyen J.P."/>
            <person name="Donath A."/>
            <person name="Petersen M."/>
            <person name="Wilbrandt J."/>
            <person name="Misof B."/>
            <person name="Liedtke D."/>
            <person name="Thamm M."/>
            <person name="Scheiner R."/>
            <person name="Schmitt T."/>
            <person name="Niehuis O."/>
        </authorList>
    </citation>
    <scope>NUCLEOTIDE SEQUENCE</scope>
    <source>
        <strain evidence="3">GBR_01_08_01A</strain>
    </source>
</reference>
<evidence type="ECO:0000313" key="4">
    <source>
        <dbReference type="Proteomes" id="UP001258017"/>
    </source>
</evidence>
<feature type="compositionally biased region" description="Pro residues" evidence="1">
    <location>
        <begin position="15"/>
        <end position="27"/>
    </location>
</feature>
<feature type="compositionally biased region" description="Low complexity" evidence="1">
    <location>
        <begin position="320"/>
        <end position="352"/>
    </location>
</feature>
<feature type="region of interest" description="Disordered" evidence="1">
    <location>
        <begin position="1"/>
        <end position="27"/>
    </location>
</feature>
<dbReference type="EMBL" id="JAIFRP010000130">
    <property type="protein sequence ID" value="KAK2578960.1"/>
    <property type="molecule type" value="Genomic_DNA"/>
</dbReference>
<accession>A0AAD9VM80</accession>
<keyword evidence="2" id="KW-0472">Membrane</keyword>
<gene>
    <name evidence="3" type="ORF">KPH14_011163</name>
</gene>
<evidence type="ECO:0000256" key="2">
    <source>
        <dbReference type="SAM" id="Phobius"/>
    </source>
</evidence>
<sequence>MEELETLESTECPECPGPPPEFRLPPPPRPPFLTEGTFCSEAPLAELEDCVAIPMIDASYHTNPSLQSTALIITCAVVLLLMAAIVSVVFWKHKRKVQNLLPCKSAAGVAAAAAAAAAGRTRMLPDCQSHGGGSGNTSAAAVLYEDLPDAMTHSQLHNHLPSHHHPIGQAPTIEVRGTNLREREHLRERQPQATLRAPAPHHLDYLDYRDPRAILRVTEKPSRAVLGGYRTPRALLAKSQEVSLSIATHAPRTISAVNSTASTCQTKTNNKALRKSHLLLATQNALITSPRSTLPTTTSPSSSPPSSPKATNLDDENDRSSNSNNNNNNNNNNINNNNNNDNDNSSSSSSSNNHHHHHHDLGCLPSAPRRLPNKQQPITPTHRSKPQTNPPTGNSPSYLPVPKTTVPLEDQEERTRRSSVDSEGYSYIDFKDADLESARSPPPPSPPPPIASRSSKTTTTLRLSSVSSSPSTNLLDSEGYAYILDSWYNRKAPGTAKRIVADGTEEEMCPLCTMQQIHQLLTRPEEIYFHVQDT</sequence>
<protein>
    <submittedName>
        <fullName evidence="3">Uncharacterized protein</fullName>
    </submittedName>
</protein>
<feature type="compositionally biased region" description="Low complexity" evidence="1">
    <location>
        <begin position="288"/>
        <end position="301"/>
    </location>
</feature>
<proteinExistence type="predicted"/>